<dbReference type="SUPFAM" id="SSF50814">
    <property type="entry name" value="Lipocalins"/>
    <property type="match status" value="1"/>
</dbReference>
<name>A0ABP1QHB4_9HEXA</name>
<sequence>MAADLMLIGKFKYESAENVDEYLCGLGVGLVLRKVQSVARPVIEISFSQETNEWTVVSESVFKTKQIVFAPMQKFKDRTFDSRKCKTVAEIADNGKRMTWEQICAEGPDVKTIITVTETGLNLVMQSGQYSCQQTYSRQV</sequence>
<dbReference type="Gene3D" id="2.40.128.20">
    <property type="match status" value="1"/>
</dbReference>
<comment type="caution">
    <text evidence="3">The sequence shown here is derived from an EMBL/GenBank/DDBJ whole genome shotgun (WGS) entry which is preliminary data.</text>
</comment>
<dbReference type="Proteomes" id="UP001642540">
    <property type="component" value="Unassembled WGS sequence"/>
</dbReference>
<evidence type="ECO:0000256" key="1">
    <source>
        <dbReference type="ARBA" id="ARBA00008390"/>
    </source>
</evidence>
<keyword evidence="2" id="KW-0446">Lipid-binding</keyword>
<protein>
    <submittedName>
        <fullName evidence="3">Uncharacterized protein</fullName>
    </submittedName>
</protein>
<dbReference type="InterPro" id="IPR031259">
    <property type="entry name" value="ILBP"/>
</dbReference>
<dbReference type="InterPro" id="IPR000463">
    <property type="entry name" value="Fatty_acid-bd"/>
</dbReference>
<accession>A0ABP1QHB4</accession>
<evidence type="ECO:0000313" key="3">
    <source>
        <dbReference type="EMBL" id="CAL8096246.1"/>
    </source>
</evidence>
<organism evidence="3 4">
    <name type="scientific">Orchesella dallaii</name>
    <dbReference type="NCBI Taxonomy" id="48710"/>
    <lineage>
        <taxon>Eukaryota</taxon>
        <taxon>Metazoa</taxon>
        <taxon>Ecdysozoa</taxon>
        <taxon>Arthropoda</taxon>
        <taxon>Hexapoda</taxon>
        <taxon>Collembola</taxon>
        <taxon>Entomobryomorpha</taxon>
        <taxon>Entomobryoidea</taxon>
        <taxon>Orchesellidae</taxon>
        <taxon>Orchesellinae</taxon>
        <taxon>Orchesella</taxon>
    </lineage>
</organism>
<dbReference type="InterPro" id="IPR012674">
    <property type="entry name" value="Calycin"/>
</dbReference>
<dbReference type="PRINTS" id="PR00178">
    <property type="entry name" value="FATTYACIDBP"/>
</dbReference>
<reference evidence="3 4" key="1">
    <citation type="submission" date="2024-08" db="EMBL/GenBank/DDBJ databases">
        <authorList>
            <person name="Cucini C."/>
            <person name="Frati F."/>
        </authorList>
    </citation>
    <scope>NUCLEOTIDE SEQUENCE [LARGE SCALE GENOMIC DNA]</scope>
</reference>
<comment type="similarity">
    <text evidence="1">Belongs to the calycin superfamily. Fatty-acid binding protein (FABP) family.</text>
</comment>
<dbReference type="EMBL" id="CAXLJM020000027">
    <property type="protein sequence ID" value="CAL8096246.1"/>
    <property type="molecule type" value="Genomic_DNA"/>
</dbReference>
<proteinExistence type="inferred from homology"/>
<gene>
    <name evidence="3" type="ORF">ODALV1_LOCUS9309</name>
</gene>
<keyword evidence="4" id="KW-1185">Reference proteome</keyword>
<evidence type="ECO:0000313" key="4">
    <source>
        <dbReference type="Proteomes" id="UP001642540"/>
    </source>
</evidence>
<dbReference type="PANTHER" id="PTHR11955">
    <property type="entry name" value="FATTY ACID BINDING PROTEIN"/>
    <property type="match status" value="1"/>
</dbReference>
<evidence type="ECO:0000256" key="2">
    <source>
        <dbReference type="ARBA" id="ARBA00023121"/>
    </source>
</evidence>